<protein>
    <submittedName>
        <fullName evidence="1">Uncharacterized protein</fullName>
    </submittedName>
</protein>
<dbReference type="Proteomes" id="UP000543556">
    <property type="component" value="Unassembled WGS sequence"/>
</dbReference>
<dbReference type="EMBL" id="JAAMFM010000002">
    <property type="protein sequence ID" value="NVM93784.1"/>
    <property type="molecule type" value="Genomic_DNA"/>
</dbReference>
<name>A0A7Y7IE21_9MICC</name>
<evidence type="ECO:0000313" key="2">
    <source>
        <dbReference type="Proteomes" id="UP000543556"/>
    </source>
</evidence>
<sequence>MMTVVSVNRIPSNRTATRAATPAQGIPVLPAVDINYGTVTFFTPSGHHSHWSAEPGLLVDALAQAVRSPQWIPEIGTLVITVAETGVRSGRRLGFKLQAF</sequence>
<evidence type="ECO:0000313" key="1">
    <source>
        <dbReference type="EMBL" id="NVM93784.1"/>
    </source>
</evidence>
<proteinExistence type="predicted"/>
<dbReference type="AlphaFoldDB" id="A0A7Y7IE21"/>
<accession>A0A7Y7IE21</accession>
<gene>
    <name evidence="1" type="ORF">G6034_02455</name>
</gene>
<reference evidence="1 2" key="1">
    <citation type="submission" date="2020-02" db="EMBL/GenBank/DDBJ databases">
        <title>Genome sequence of strain AETb3-4.</title>
        <authorList>
            <person name="Gao J."/>
            <person name="Zhang X."/>
        </authorList>
    </citation>
    <scope>NUCLEOTIDE SEQUENCE [LARGE SCALE GENOMIC DNA]</scope>
    <source>
        <strain evidence="1 2">AETb3-4</strain>
    </source>
</reference>
<organism evidence="1 2">
    <name type="scientific">Arthrobacter wenxiniae</name>
    <dbReference type="NCBI Taxonomy" id="2713570"/>
    <lineage>
        <taxon>Bacteria</taxon>
        <taxon>Bacillati</taxon>
        <taxon>Actinomycetota</taxon>
        <taxon>Actinomycetes</taxon>
        <taxon>Micrococcales</taxon>
        <taxon>Micrococcaceae</taxon>
        <taxon>Arthrobacter</taxon>
    </lineage>
</organism>
<comment type="caution">
    <text evidence="1">The sequence shown here is derived from an EMBL/GenBank/DDBJ whole genome shotgun (WGS) entry which is preliminary data.</text>
</comment>
<keyword evidence="2" id="KW-1185">Reference proteome</keyword>